<keyword evidence="9 12" id="KW-0501">Molybdenum cofactor biosynthesis</keyword>
<comment type="cofactor">
    <cofactor evidence="12">
        <name>[4Fe-4S] cluster</name>
        <dbReference type="ChEBI" id="CHEBI:49883"/>
    </cofactor>
    <text evidence="12">Binds 2 [4Fe-4S] clusters. Binds 1 [4Fe-4S] cluster coordinated with 3 cysteines and an exchangeable S-adenosyl-L-methionine and 1 [4Fe-4S] cluster coordinated with 3 cysteines and the GTP-derived substrate.</text>
</comment>
<feature type="binding site" evidence="12">
    <location>
        <position position="262"/>
    </location>
    <ligand>
        <name>[4Fe-4S] cluster</name>
        <dbReference type="ChEBI" id="CHEBI:49883"/>
        <label>2</label>
        <note>4Fe-4S-substrate</note>
    </ligand>
</feature>
<dbReference type="EC" id="4.1.99.22" evidence="1 12"/>
<keyword evidence="4 12" id="KW-0479">Metal-binding</keyword>
<organism evidence="14 15">
    <name type="scientific">Geothrix limicola</name>
    <dbReference type="NCBI Taxonomy" id="2927978"/>
    <lineage>
        <taxon>Bacteria</taxon>
        <taxon>Pseudomonadati</taxon>
        <taxon>Acidobacteriota</taxon>
        <taxon>Holophagae</taxon>
        <taxon>Holophagales</taxon>
        <taxon>Holophagaceae</taxon>
        <taxon>Geothrix</taxon>
    </lineage>
</organism>
<feature type="binding site" evidence="12">
    <location>
        <position position="69"/>
    </location>
    <ligand>
        <name>GTP</name>
        <dbReference type="ChEBI" id="CHEBI:37565"/>
    </ligand>
</feature>
<evidence type="ECO:0000313" key="15">
    <source>
        <dbReference type="Proteomes" id="UP001165069"/>
    </source>
</evidence>
<keyword evidence="10 12" id="KW-0456">Lyase</keyword>
<dbReference type="Pfam" id="PF04055">
    <property type="entry name" value="Radical_SAM"/>
    <property type="match status" value="1"/>
</dbReference>
<keyword evidence="3 12" id="KW-0949">S-adenosyl-L-methionine</keyword>
<keyword evidence="2 12" id="KW-0004">4Fe-4S</keyword>
<keyword evidence="6 12" id="KW-0408">Iron</keyword>
<dbReference type="InterPro" id="IPR040064">
    <property type="entry name" value="MoaA-like"/>
</dbReference>
<dbReference type="CDD" id="cd21117">
    <property type="entry name" value="Twitch_MoaA"/>
    <property type="match status" value="1"/>
</dbReference>
<evidence type="ECO:0000256" key="8">
    <source>
        <dbReference type="ARBA" id="ARBA00023134"/>
    </source>
</evidence>
<evidence type="ECO:0000256" key="5">
    <source>
        <dbReference type="ARBA" id="ARBA00022741"/>
    </source>
</evidence>
<dbReference type="InterPro" id="IPR013483">
    <property type="entry name" value="MoaA"/>
</dbReference>
<dbReference type="SMART" id="SM00729">
    <property type="entry name" value="Elp3"/>
    <property type="match status" value="1"/>
</dbReference>
<dbReference type="SFLD" id="SFLDS00029">
    <property type="entry name" value="Radical_SAM"/>
    <property type="match status" value="1"/>
</dbReference>
<accession>A0ABQ5QGH7</accession>
<proteinExistence type="inferred from homology"/>
<comment type="function">
    <text evidence="12">Catalyzes the cyclization of GTP to (8S)-3',8-cyclo-7,8-dihydroguanosine 5'-triphosphate.</text>
</comment>
<dbReference type="InterPro" id="IPR050105">
    <property type="entry name" value="MoCo_biosynth_MoaA/MoaC"/>
</dbReference>
<evidence type="ECO:0000256" key="11">
    <source>
        <dbReference type="ARBA" id="ARBA00048697"/>
    </source>
</evidence>
<comment type="catalytic activity">
    <reaction evidence="11 12">
        <text>GTP + AH2 + S-adenosyl-L-methionine = (8S)-3',8-cyclo-7,8-dihydroguanosine 5'-triphosphate + 5'-deoxyadenosine + L-methionine + A + H(+)</text>
        <dbReference type="Rhea" id="RHEA:49576"/>
        <dbReference type="ChEBI" id="CHEBI:13193"/>
        <dbReference type="ChEBI" id="CHEBI:15378"/>
        <dbReference type="ChEBI" id="CHEBI:17319"/>
        <dbReference type="ChEBI" id="CHEBI:17499"/>
        <dbReference type="ChEBI" id="CHEBI:37565"/>
        <dbReference type="ChEBI" id="CHEBI:57844"/>
        <dbReference type="ChEBI" id="CHEBI:59789"/>
        <dbReference type="ChEBI" id="CHEBI:131766"/>
        <dbReference type="EC" id="4.1.99.22"/>
    </reaction>
</comment>
<comment type="caution">
    <text evidence="14">The sequence shown here is derived from an EMBL/GenBank/DDBJ whole genome shotgun (WGS) entry which is preliminary data.</text>
</comment>
<dbReference type="PROSITE" id="PS01305">
    <property type="entry name" value="MOAA_NIFB_PQQE"/>
    <property type="match status" value="1"/>
</dbReference>
<dbReference type="NCBIfam" id="TIGR02666">
    <property type="entry name" value="moaA"/>
    <property type="match status" value="1"/>
</dbReference>
<feature type="binding site" evidence="12">
    <location>
        <position position="22"/>
    </location>
    <ligand>
        <name>[4Fe-4S] cluster</name>
        <dbReference type="ChEBI" id="CHEBI:49883"/>
        <label>1</label>
        <note>4Fe-4S-S-AdoMet</note>
    </ligand>
</feature>
<dbReference type="SFLD" id="SFLDG01386">
    <property type="entry name" value="main_SPASM_domain-containing"/>
    <property type="match status" value="1"/>
</dbReference>
<evidence type="ECO:0000259" key="13">
    <source>
        <dbReference type="PROSITE" id="PS51918"/>
    </source>
</evidence>
<evidence type="ECO:0000256" key="1">
    <source>
        <dbReference type="ARBA" id="ARBA00012167"/>
    </source>
</evidence>
<evidence type="ECO:0000256" key="7">
    <source>
        <dbReference type="ARBA" id="ARBA00023014"/>
    </source>
</evidence>
<feature type="binding site" evidence="12">
    <location>
        <position position="162"/>
    </location>
    <ligand>
        <name>GTP</name>
        <dbReference type="ChEBI" id="CHEBI:37565"/>
    </ligand>
</feature>
<feature type="binding site" evidence="12">
    <location>
        <position position="15"/>
    </location>
    <ligand>
        <name>GTP</name>
        <dbReference type="ChEBI" id="CHEBI:37565"/>
    </ligand>
</feature>
<evidence type="ECO:0000256" key="3">
    <source>
        <dbReference type="ARBA" id="ARBA00022691"/>
    </source>
</evidence>
<dbReference type="PROSITE" id="PS51918">
    <property type="entry name" value="RADICAL_SAM"/>
    <property type="match status" value="1"/>
</dbReference>
<feature type="binding site" evidence="12">
    <location>
        <position position="124"/>
    </location>
    <ligand>
        <name>S-adenosyl-L-methionine</name>
        <dbReference type="ChEBI" id="CHEBI:59789"/>
    </ligand>
</feature>
<evidence type="ECO:0000256" key="2">
    <source>
        <dbReference type="ARBA" id="ARBA00022485"/>
    </source>
</evidence>
<keyword evidence="15" id="KW-1185">Reference proteome</keyword>
<keyword evidence="5 12" id="KW-0547">Nucleotide-binding</keyword>
<dbReference type="Pfam" id="PF06463">
    <property type="entry name" value="Mob_synth_C"/>
    <property type="match status" value="1"/>
</dbReference>
<feature type="binding site" evidence="12">
    <location>
        <position position="100"/>
    </location>
    <ligand>
        <name>GTP</name>
        <dbReference type="ChEBI" id="CHEBI:37565"/>
    </ligand>
</feature>
<evidence type="ECO:0000256" key="10">
    <source>
        <dbReference type="ARBA" id="ARBA00023239"/>
    </source>
</evidence>
<evidence type="ECO:0000256" key="12">
    <source>
        <dbReference type="HAMAP-Rule" id="MF_01225"/>
    </source>
</evidence>
<dbReference type="HAMAP" id="MF_01225_B">
    <property type="entry name" value="MoaA_B"/>
    <property type="match status" value="1"/>
</dbReference>
<keyword evidence="8 12" id="KW-0342">GTP-binding</keyword>
<comment type="subunit">
    <text evidence="12">Monomer and homodimer.</text>
</comment>
<feature type="binding site" evidence="12">
    <location>
        <position position="196"/>
    </location>
    <ligand>
        <name>S-adenosyl-L-methionine</name>
        <dbReference type="ChEBI" id="CHEBI:59789"/>
    </ligand>
</feature>
<feature type="binding site" evidence="12">
    <location>
        <position position="26"/>
    </location>
    <ligand>
        <name>[4Fe-4S] cluster</name>
        <dbReference type="ChEBI" id="CHEBI:49883"/>
        <label>1</label>
        <note>4Fe-4S-S-AdoMet</note>
    </ligand>
</feature>
<dbReference type="Proteomes" id="UP001165069">
    <property type="component" value="Unassembled WGS sequence"/>
</dbReference>
<feature type="binding site" evidence="12">
    <location>
        <position position="73"/>
    </location>
    <ligand>
        <name>S-adenosyl-L-methionine</name>
        <dbReference type="ChEBI" id="CHEBI:59789"/>
    </ligand>
</feature>
<feature type="binding site" evidence="12">
    <location>
        <begin position="264"/>
        <end position="266"/>
    </location>
    <ligand>
        <name>GTP</name>
        <dbReference type="ChEBI" id="CHEBI:37565"/>
    </ligand>
</feature>
<dbReference type="CDD" id="cd01335">
    <property type="entry name" value="Radical_SAM"/>
    <property type="match status" value="1"/>
</dbReference>
<dbReference type="Gene3D" id="3.20.20.70">
    <property type="entry name" value="Aldolase class I"/>
    <property type="match status" value="1"/>
</dbReference>
<dbReference type="InterPro" id="IPR010505">
    <property type="entry name" value="MoaA_twitch"/>
</dbReference>
<dbReference type="RefSeq" id="WP_285575128.1">
    <property type="nucleotide sequence ID" value="NZ_BSDE01000003.1"/>
</dbReference>
<keyword evidence="7 12" id="KW-0411">Iron-sulfur</keyword>
<dbReference type="SFLD" id="SFLDG01383">
    <property type="entry name" value="cyclic_pyranopterin_phosphate"/>
    <property type="match status" value="1"/>
</dbReference>
<gene>
    <name evidence="12 14" type="primary">moaA</name>
    <name evidence="14" type="ORF">GETHLI_21860</name>
</gene>
<evidence type="ECO:0000256" key="6">
    <source>
        <dbReference type="ARBA" id="ARBA00023004"/>
    </source>
</evidence>
<evidence type="ECO:0000256" key="9">
    <source>
        <dbReference type="ARBA" id="ARBA00023150"/>
    </source>
</evidence>
<dbReference type="InterPro" id="IPR000385">
    <property type="entry name" value="MoaA_NifB_PqqE_Fe-S-bd_CS"/>
</dbReference>
<evidence type="ECO:0000256" key="4">
    <source>
        <dbReference type="ARBA" id="ARBA00022723"/>
    </source>
</evidence>
<protein>
    <recommendedName>
        <fullName evidence="1 12">GTP 3',8-cyclase</fullName>
        <ecNumber evidence="1 12">4.1.99.22</ecNumber>
    </recommendedName>
    <alternativeName>
        <fullName evidence="12">Molybdenum cofactor biosynthesis protein A</fullName>
    </alternativeName>
</protein>
<dbReference type="PANTHER" id="PTHR22960">
    <property type="entry name" value="MOLYBDOPTERIN COFACTOR SYNTHESIS PROTEIN A"/>
    <property type="match status" value="1"/>
</dbReference>
<feature type="binding site" evidence="12">
    <location>
        <position position="29"/>
    </location>
    <ligand>
        <name>[4Fe-4S] cluster</name>
        <dbReference type="ChEBI" id="CHEBI:49883"/>
        <label>1</label>
        <note>4Fe-4S-S-AdoMet</note>
    </ligand>
</feature>
<comment type="pathway">
    <text evidence="12">Cofactor biosynthesis; molybdopterin biosynthesis.</text>
</comment>
<comment type="similarity">
    <text evidence="12">Belongs to the radical SAM superfamily. MoaA family.</text>
</comment>
<dbReference type="EMBL" id="BSDE01000003">
    <property type="protein sequence ID" value="GLH73684.1"/>
    <property type="molecule type" value="Genomic_DNA"/>
</dbReference>
<dbReference type="SFLD" id="SFLDG01067">
    <property type="entry name" value="SPASM/twitch_domain_containing"/>
    <property type="match status" value="1"/>
</dbReference>
<dbReference type="InterPro" id="IPR006638">
    <property type="entry name" value="Elp3/MiaA/NifB-like_rSAM"/>
</dbReference>
<dbReference type="InterPro" id="IPR007197">
    <property type="entry name" value="rSAM"/>
</dbReference>
<name>A0ABQ5QGH7_9BACT</name>
<dbReference type="InterPro" id="IPR058240">
    <property type="entry name" value="rSAM_sf"/>
</dbReference>
<feature type="binding site" evidence="12">
    <location>
        <position position="276"/>
    </location>
    <ligand>
        <name>[4Fe-4S] cluster</name>
        <dbReference type="ChEBI" id="CHEBI:49883"/>
        <label>2</label>
        <note>4Fe-4S-substrate</note>
    </ligand>
</feature>
<evidence type="ECO:0000313" key="14">
    <source>
        <dbReference type="EMBL" id="GLH73684.1"/>
    </source>
</evidence>
<feature type="domain" description="Radical SAM core" evidence="13">
    <location>
        <begin position="6"/>
        <end position="226"/>
    </location>
</feature>
<sequence length="334" mass="36691">MEPLDTLGRPLKALRISVTDRCNFRCSYCMPKDVFGPDYPFLPREALLSFEEITRLVRIFRGLGVSKIRLTGGEPLLRRELPALVRMIAAVPGLEDLALTSNGVLLPDLAPLLREAGLNRLTVSLDTLRPERFRALSDTDLPLARVLEGIAAARAAGFGPLKLNCVLQRGVNDDEVLDLAAFAREQGHTLRFIEFMDVGATNGWRMEAVVPAVEIHGVLHAKWPLEPLPEAQGGVAKGWRYLDGKGEIGLIASVTAPFCRGCDRARLSADGHLYTCLFASEGLDLKGFLRSGHSDADIHSLLASHWSRRGDRYSELRRADTPGLPRIEMSHIGG</sequence>
<dbReference type="PANTHER" id="PTHR22960:SF0">
    <property type="entry name" value="MOLYBDENUM COFACTOR BIOSYNTHESIS PROTEIN 1"/>
    <property type="match status" value="1"/>
</dbReference>
<dbReference type="InterPro" id="IPR013785">
    <property type="entry name" value="Aldolase_TIM"/>
</dbReference>
<feature type="binding site" evidence="12">
    <location>
        <position position="259"/>
    </location>
    <ligand>
        <name>[4Fe-4S] cluster</name>
        <dbReference type="ChEBI" id="CHEBI:49883"/>
        <label>2</label>
        <note>4Fe-4S-substrate</note>
    </ligand>
</feature>
<feature type="binding site" evidence="12">
    <location>
        <position position="28"/>
    </location>
    <ligand>
        <name>S-adenosyl-L-methionine</name>
        <dbReference type="ChEBI" id="CHEBI:59789"/>
    </ligand>
</feature>
<reference evidence="14 15" key="1">
    <citation type="journal article" date="2023" name="Antonie Van Leeuwenhoek">
        <title>Mesoterricola silvestris gen. nov., sp. nov., Mesoterricola sediminis sp. nov., Geothrix oryzae sp. nov., Geothrix edaphica sp. nov., Geothrix rubra sp. nov., and Geothrix limicola sp. nov., six novel members of Acidobacteriota isolated from soils.</title>
        <authorList>
            <person name="Itoh H."/>
            <person name="Sugisawa Y."/>
            <person name="Mise K."/>
            <person name="Xu Z."/>
            <person name="Kuniyasu M."/>
            <person name="Ushijima N."/>
            <person name="Kawano K."/>
            <person name="Kobayashi E."/>
            <person name="Shiratori Y."/>
            <person name="Masuda Y."/>
            <person name="Senoo K."/>
        </authorList>
    </citation>
    <scope>NUCLEOTIDE SEQUENCE [LARGE SCALE GENOMIC DNA]</scope>
    <source>
        <strain evidence="14 15">Red804</strain>
    </source>
</reference>
<dbReference type="SUPFAM" id="SSF102114">
    <property type="entry name" value="Radical SAM enzymes"/>
    <property type="match status" value="1"/>
</dbReference>